<dbReference type="Pfam" id="PF00248">
    <property type="entry name" value="Aldo_ket_red"/>
    <property type="match status" value="1"/>
</dbReference>
<dbReference type="PANTHER" id="PTHR43625:SF40">
    <property type="entry name" value="ALDO-KETO REDUCTASE YAKC [NADP(+)]"/>
    <property type="match status" value="1"/>
</dbReference>
<dbReference type="CDD" id="cd19088">
    <property type="entry name" value="AKR_AKR13B1"/>
    <property type="match status" value="1"/>
</dbReference>
<dbReference type="PRINTS" id="PR00069">
    <property type="entry name" value="ALDKETRDTASE"/>
</dbReference>
<dbReference type="PANTHER" id="PTHR43625">
    <property type="entry name" value="AFLATOXIN B1 ALDEHYDE REDUCTASE"/>
    <property type="match status" value="1"/>
</dbReference>
<dbReference type="InterPro" id="IPR023210">
    <property type="entry name" value="NADP_OxRdtase_dom"/>
</dbReference>
<name>A0ABQ2N4Q5_9MICO</name>
<gene>
    <name evidence="3" type="ORF">GCM10010910_23880</name>
</gene>
<dbReference type="Gene3D" id="3.20.20.100">
    <property type="entry name" value="NADP-dependent oxidoreductase domain"/>
    <property type="match status" value="1"/>
</dbReference>
<evidence type="ECO:0000259" key="2">
    <source>
        <dbReference type="Pfam" id="PF00248"/>
    </source>
</evidence>
<comment type="caution">
    <text evidence="3">The sequence shown here is derived from an EMBL/GenBank/DDBJ whole genome shotgun (WGS) entry which is preliminary data.</text>
</comment>
<feature type="domain" description="NADP-dependent oxidoreductase" evidence="2">
    <location>
        <begin position="19"/>
        <end position="281"/>
    </location>
</feature>
<dbReference type="RefSeq" id="WP_188702223.1">
    <property type="nucleotide sequence ID" value="NZ_BMMQ01000008.1"/>
</dbReference>
<evidence type="ECO:0000313" key="3">
    <source>
        <dbReference type="EMBL" id="GGO65837.1"/>
    </source>
</evidence>
<evidence type="ECO:0000256" key="1">
    <source>
        <dbReference type="ARBA" id="ARBA00023002"/>
    </source>
</evidence>
<dbReference type="InterPro" id="IPR050791">
    <property type="entry name" value="Aldo-Keto_reductase"/>
</dbReference>
<keyword evidence="4" id="KW-1185">Reference proteome</keyword>
<dbReference type="InterPro" id="IPR036812">
    <property type="entry name" value="NAD(P)_OxRdtase_dom_sf"/>
</dbReference>
<organism evidence="3 4">
    <name type="scientific">Microbacterium nanhaiense</name>
    <dbReference type="NCBI Taxonomy" id="1301026"/>
    <lineage>
        <taxon>Bacteria</taxon>
        <taxon>Bacillati</taxon>
        <taxon>Actinomycetota</taxon>
        <taxon>Actinomycetes</taxon>
        <taxon>Micrococcales</taxon>
        <taxon>Microbacteriaceae</taxon>
        <taxon>Microbacterium</taxon>
    </lineage>
</organism>
<dbReference type="Proteomes" id="UP000638043">
    <property type="component" value="Unassembled WGS sequence"/>
</dbReference>
<dbReference type="InterPro" id="IPR020471">
    <property type="entry name" value="AKR"/>
</dbReference>
<proteinExistence type="predicted"/>
<reference evidence="4" key="1">
    <citation type="journal article" date="2019" name="Int. J. Syst. Evol. Microbiol.">
        <title>The Global Catalogue of Microorganisms (GCM) 10K type strain sequencing project: providing services to taxonomists for standard genome sequencing and annotation.</title>
        <authorList>
            <consortium name="The Broad Institute Genomics Platform"/>
            <consortium name="The Broad Institute Genome Sequencing Center for Infectious Disease"/>
            <person name="Wu L."/>
            <person name="Ma J."/>
        </authorList>
    </citation>
    <scope>NUCLEOTIDE SEQUENCE [LARGE SCALE GENOMIC DNA]</scope>
    <source>
        <strain evidence="4">CGMCC 4.7181</strain>
    </source>
</reference>
<sequence length="283" mass="30428">MTDSTYPNRPLAGRSIRPLALGTAGWSFTEGVTDERILDTAAAALEYGPILFDTALAYTTPDLSANSDRLVGEVVRRRGSDVVVSAKGGHYRDATGFPKDGRPEEIRKNLDVTLREMGVEAVDVYSLHHVDPNVPIEDSVGAIDELRWEGKVHHVGVSNVSVEQLRAAASVTRIATVQNRLSPYVHTSLDVLAEVEKQGALLLAYSPTQPAKDTPAELTAVVEAIAAERGISRQQVALAWLLGLSDAVVPIVGSTRRATLQDSFAALEVVLTGEERRRIDGSA</sequence>
<accession>A0ABQ2N4Q5</accession>
<keyword evidence="1" id="KW-0560">Oxidoreductase</keyword>
<dbReference type="EMBL" id="BMMQ01000008">
    <property type="protein sequence ID" value="GGO65837.1"/>
    <property type="molecule type" value="Genomic_DNA"/>
</dbReference>
<dbReference type="SUPFAM" id="SSF51430">
    <property type="entry name" value="NAD(P)-linked oxidoreductase"/>
    <property type="match status" value="1"/>
</dbReference>
<protein>
    <submittedName>
        <fullName evidence="3">Oxidoreductase</fullName>
    </submittedName>
</protein>
<evidence type="ECO:0000313" key="4">
    <source>
        <dbReference type="Proteomes" id="UP000638043"/>
    </source>
</evidence>